<name>A0ABW5YCJ6_9SPHI</name>
<dbReference type="Proteomes" id="UP001597557">
    <property type="component" value="Unassembled WGS sequence"/>
</dbReference>
<gene>
    <name evidence="2" type="ORF">ACFS5N_11755</name>
</gene>
<dbReference type="NCBIfam" id="TIGR00778">
    <property type="entry name" value="ahpD_dom"/>
    <property type="match status" value="1"/>
</dbReference>
<evidence type="ECO:0000313" key="3">
    <source>
        <dbReference type="Proteomes" id="UP001597557"/>
    </source>
</evidence>
<dbReference type="Pfam" id="PF02627">
    <property type="entry name" value="CMD"/>
    <property type="match status" value="1"/>
</dbReference>
<dbReference type="EMBL" id="JBHUPD010000002">
    <property type="protein sequence ID" value="MFD2873149.1"/>
    <property type="molecule type" value="Genomic_DNA"/>
</dbReference>
<dbReference type="RefSeq" id="WP_377185591.1">
    <property type="nucleotide sequence ID" value="NZ_JBHUPD010000002.1"/>
</dbReference>
<accession>A0ABW5YCJ6</accession>
<proteinExistence type="predicted"/>
<dbReference type="PANTHER" id="PTHR34846">
    <property type="entry name" value="4-CARBOXYMUCONOLACTONE DECARBOXYLASE FAMILY PROTEIN (AFU_ORTHOLOGUE AFUA_6G11590)"/>
    <property type="match status" value="1"/>
</dbReference>
<protein>
    <submittedName>
        <fullName evidence="2">Carboxymuconolactone decarboxylase family protein</fullName>
    </submittedName>
</protein>
<dbReference type="SUPFAM" id="SSF69118">
    <property type="entry name" value="AhpD-like"/>
    <property type="match status" value="1"/>
</dbReference>
<dbReference type="PANTHER" id="PTHR34846:SF10">
    <property type="entry name" value="CYTOPLASMIC PROTEIN"/>
    <property type="match status" value="1"/>
</dbReference>
<reference evidence="3" key="1">
    <citation type="journal article" date="2019" name="Int. J. Syst. Evol. Microbiol.">
        <title>The Global Catalogue of Microorganisms (GCM) 10K type strain sequencing project: providing services to taxonomists for standard genome sequencing and annotation.</title>
        <authorList>
            <consortium name="The Broad Institute Genomics Platform"/>
            <consortium name="The Broad Institute Genome Sequencing Center for Infectious Disease"/>
            <person name="Wu L."/>
            <person name="Ma J."/>
        </authorList>
    </citation>
    <scope>NUCLEOTIDE SEQUENCE [LARGE SCALE GENOMIC DNA]</scope>
    <source>
        <strain evidence="3">KCTC 22437</strain>
    </source>
</reference>
<feature type="domain" description="Carboxymuconolactone decarboxylase-like" evidence="1">
    <location>
        <begin position="12"/>
        <end position="94"/>
    </location>
</feature>
<dbReference type="InterPro" id="IPR003779">
    <property type="entry name" value="CMD-like"/>
</dbReference>
<evidence type="ECO:0000259" key="1">
    <source>
        <dbReference type="Pfam" id="PF02627"/>
    </source>
</evidence>
<keyword evidence="3" id="KW-1185">Reference proteome</keyword>
<dbReference type="InterPro" id="IPR004675">
    <property type="entry name" value="AhpD_core"/>
</dbReference>
<sequence length="148" mass="16984">MNKRVNILQLEPESYKAMSGLEQYVTNSGIDKLHYELIKLRASQINGCAYCLDMHSRDARKLGETEQRIYVLSAWRETDFFTPEEQAILTLTEEVTNISHGGVSDQTYQQAAAFFDEHYLAKIIMAITVINAWNRIAISTHMKPKKVE</sequence>
<dbReference type="InterPro" id="IPR029032">
    <property type="entry name" value="AhpD-like"/>
</dbReference>
<comment type="caution">
    <text evidence="2">The sequence shown here is derived from an EMBL/GenBank/DDBJ whole genome shotgun (WGS) entry which is preliminary data.</text>
</comment>
<dbReference type="Gene3D" id="1.20.1290.10">
    <property type="entry name" value="AhpD-like"/>
    <property type="match status" value="1"/>
</dbReference>
<evidence type="ECO:0000313" key="2">
    <source>
        <dbReference type="EMBL" id="MFD2873149.1"/>
    </source>
</evidence>
<organism evidence="2 3">
    <name type="scientific">Mucilaginibacter ximonensis</name>
    <dbReference type="NCBI Taxonomy" id="538021"/>
    <lineage>
        <taxon>Bacteria</taxon>
        <taxon>Pseudomonadati</taxon>
        <taxon>Bacteroidota</taxon>
        <taxon>Sphingobacteriia</taxon>
        <taxon>Sphingobacteriales</taxon>
        <taxon>Sphingobacteriaceae</taxon>
        <taxon>Mucilaginibacter</taxon>
    </lineage>
</organism>